<evidence type="ECO:0000256" key="2">
    <source>
        <dbReference type="PROSITE-ProRule" id="PRU00169"/>
    </source>
</evidence>
<dbReference type="RefSeq" id="WP_115360853.1">
    <property type="nucleotide sequence ID" value="NZ_QDKL01000002.1"/>
</dbReference>
<keyword evidence="5" id="KW-1185">Reference proteome</keyword>
<dbReference type="PANTHER" id="PTHR44591:SF3">
    <property type="entry name" value="RESPONSE REGULATORY DOMAIN-CONTAINING PROTEIN"/>
    <property type="match status" value="1"/>
</dbReference>
<dbReference type="InterPro" id="IPR050595">
    <property type="entry name" value="Bact_response_regulator"/>
</dbReference>
<dbReference type="Gene3D" id="3.40.50.2300">
    <property type="match status" value="1"/>
</dbReference>
<dbReference type="InterPro" id="IPR011006">
    <property type="entry name" value="CheY-like_superfamily"/>
</dbReference>
<dbReference type="Pfam" id="PF00072">
    <property type="entry name" value="Response_reg"/>
    <property type="match status" value="1"/>
</dbReference>
<comment type="caution">
    <text evidence="4">The sequence shown here is derived from an EMBL/GenBank/DDBJ whole genome shotgun (WGS) entry which is preliminary data.</text>
</comment>
<keyword evidence="1 2" id="KW-0597">Phosphoprotein</keyword>
<dbReference type="EMBL" id="QDKL01000002">
    <property type="protein sequence ID" value="RZF21452.1"/>
    <property type="molecule type" value="Genomic_DNA"/>
</dbReference>
<feature type="modified residue" description="4-aspartylphosphate" evidence="2">
    <location>
        <position position="78"/>
    </location>
</feature>
<dbReference type="PANTHER" id="PTHR44591">
    <property type="entry name" value="STRESS RESPONSE REGULATOR PROTEIN 1"/>
    <property type="match status" value="1"/>
</dbReference>
<evidence type="ECO:0000259" key="3">
    <source>
        <dbReference type="PROSITE" id="PS50110"/>
    </source>
</evidence>
<organism evidence="4 5">
    <name type="scientific">Halobacteriovorax vibrionivorans</name>
    <dbReference type="NCBI Taxonomy" id="2152716"/>
    <lineage>
        <taxon>Bacteria</taxon>
        <taxon>Pseudomonadati</taxon>
        <taxon>Bdellovibrionota</taxon>
        <taxon>Bacteriovoracia</taxon>
        <taxon>Bacteriovoracales</taxon>
        <taxon>Halobacteriovoraceae</taxon>
        <taxon>Halobacteriovorax</taxon>
    </lineage>
</organism>
<gene>
    <name evidence="4" type="ORF">DAY19_07130</name>
</gene>
<feature type="domain" description="Response regulatory" evidence="3">
    <location>
        <begin position="28"/>
        <end position="144"/>
    </location>
</feature>
<dbReference type="SUPFAM" id="SSF52172">
    <property type="entry name" value="CheY-like"/>
    <property type="match status" value="1"/>
</dbReference>
<proteinExistence type="predicted"/>
<reference evidence="5" key="1">
    <citation type="journal article" date="2019" name="Int. J. Syst. Evol. Microbiol.">
        <title>Halobacteriovorax valvorus sp. nov., a novel prokaryotic predator isolated from coastal seawater of China.</title>
        <authorList>
            <person name="Chen M.-X."/>
        </authorList>
    </citation>
    <scope>NUCLEOTIDE SEQUENCE [LARGE SCALE GENOMIC DNA]</scope>
    <source>
        <strain evidence="5">BL9</strain>
    </source>
</reference>
<evidence type="ECO:0000313" key="5">
    <source>
        <dbReference type="Proteomes" id="UP000443582"/>
    </source>
</evidence>
<evidence type="ECO:0000256" key="1">
    <source>
        <dbReference type="ARBA" id="ARBA00022553"/>
    </source>
</evidence>
<dbReference type="CDD" id="cd00156">
    <property type="entry name" value="REC"/>
    <property type="match status" value="1"/>
</dbReference>
<sequence>MKLDGTFDVRAKKLQDHNKTKIRSYQKRVVIVDDCPKMTNYLKPILESDYQLEVITFNDEYEAVDYITAYDVDLVIIDINLNDTNGMSVKRVIKSLSSADISYIFISQDVNYRSLVENSGDDFPAFIQKPVASAVLKKTVYNLLYRESYQNIV</sequence>
<accession>A0ABY0IER9</accession>
<dbReference type="Proteomes" id="UP000443582">
    <property type="component" value="Unassembled WGS sequence"/>
</dbReference>
<evidence type="ECO:0000313" key="4">
    <source>
        <dbReference type="EMBL" id="RZF21452.1"/>
    </source>
</evidence>
<protein>
    <submittedName>
        <fullName evidence="4">Response regulator</fullName>
    </submittedName>
</protein>
<name>A0ABY0IER9_9BACT</name>
<dbReference type="SMART" id="SM00448">
    <property type="entry name" value="REC"/>
    <property type="match status" value="1"/>
</dbReference>
<dbReference type="PROSITE" id="PS50110">
    <property type="entry name" value="RESPONSE_REGULATORY"/>
    <property type="match status" value="1"/>
</dbReference>
<dbReference type="InterPro" id="IPR001789">
    <property type="entry name" value="Sig_transdc_resp-reg_receiver"/>
</dbReference>